<feature type="region of interest" description="Disordered" evidence="3">
    <location>
        <begin position="507"/>
        <end position="526"/>
    </location>
</feature>
<keyword evidence="2" id="KW-0539">Nucleus</keyword>
<accession>A0A4T0VJ30</accession>
<dbReference type="PROSITE" id="PS00463">
    <property type="entry name" value="ZN2_CY6_FUNGAL_1"/>
    <property type="match status" value="1"/>
</dbReference>
<dbReference type="Pfam" id="PF11951">
    <property type="entry name" value="Fungal_trans_2"/>
    <property type="match status" value="1"/>
</dbReference>
<evidence type="ECO:0000259" key="4">
    <source>
        <dbReference type="PROSITE" id="PS50048"/>
    </source>
</evidence>
<gene>
    <name evidence="5" type="ORF">CH35J_010086</name>
</gene>
<dbReference type="CDD" id="cd00067">
    <property type="entry name" value="GAL4"/>
    <property type="match status" value="1"/>
</dbReference>
<evidence type="ECO:0000313" key="5">
    <source>
        <dbReference type="EMBL" id="TIC92300.1"/>
    </source>
</evidence>
<dbReference type="PROSITE" id="PS50048">
    <property type="entry name" value="ZN2_CY6_FUNGAL_2"/>
    <property type="match status" value="1"/>
</dbReference>
<dbReference type="OrthoDB" id="3251668at2759"/>
<name>A0A4T0VJ30_9PEZI</name>
<protein>
    <submittedName>
        <fullName evidence="5">Transcriptional regulatory protein moc3</fullName>
    </submittedName>
</protein>
<evidence type="ECO:0000313" key="6">
    <source>
        <dbReference type="Proteomes" id="UP000305883"/>
    </source>
</evidence>
<dbReference type="GO" id="GO:0005634">
    <property type="term" value="C:nucleus"/>
    <property type="evidence" value="ECO:0007669"/>
    <property type="project" value="UniProtKB-SubCell"/>
</dbReference>
<feature type="compositionally biased region" description="Polar residues" evidence="3">
    <location>
        <begin position="72"/>
        <end position="82"/>
    </location>
</feature>
<evidence type="ECO:0000256" key="2">
    <source>
        <dbReference type="ARBA" id="ARBA00023242"/>
    </source>
</evidence>
<reference evidence="5 6" key="1">
    <citation type="journal article" date="2019" name="Genome Biol. Evol.">
        <title>Genomic Plasticity Mediated by Transposable Elements in the Plant Pathogenic Fungus Colletotrichum higginsianum.</title>
        <authorList>
            <person name="Tsushima A."/>
            <person name="Gan P."/>
            <person name="Kumakura N."/>
            <person name="Narusaka M."/>
            <person name="Takano Y."/>
            <person name="Narusaka Y."/>
            <person name="Shirasu K."/>
        </authorList>
    </citation>
    <scope>NUCLEOTIDE SEQUENCE [LARGE SCALE GENOMIC DNA]</scope>
    <source>
        <strain evidence="5 6">MAFF305635-RFP</strain>
    </source>
</reference>
<evidence type="ECO:0000256" key="1">
    <source>
        <dbReference type="ARBA" id="ARBA00004123"/>
    </source>
</evidence>
<dbReference type="PANTHER" id="PTHR37534">
    <property type="entry name" value="TRANSCRIPTIONAL ACTIVATOR PROTEIN UGA3"/>
    <property type="match status" value="1"/>
</dbReference>
<comment type="caution">
    <text evidence="5">The sequence shown here is derived from an EMBL/GenBank/DDBJ whole genome shotgun (WGS) entry which is preliminary data.</text>
</comment>
<dbReference type="InterPro" id="IPR021858">
    <property type="entry name" value="Fun_TF"/>
</dbReference>
<dbReference type="Gene3D" id="4.10.240.10">
    <property type="entry name" value="Zn(2)-C6 fungal-type DNA-binding domain"/>
    <property type="match status" value="1"/>
</dbReference>
<dbReference type="InterPro" id="IPR001138">
    <property type="entry name" value="Zn2Cys6_DnaBD"/>
</dbReference>
<dbReference type="GO" id="GO:0000981">
    <property type="term" value="F:DNA-binding transcription factor activity, RNA polymerase II-specific"/>
    <property type="evidence" value="ECO:0007669"/>
    <property type="project" value="InterPro"/>
</dbReference>
<dbReference type="PANTHER" id="PTHR37534:SF46">
    <property type="entry name" value="ZN(II)2CYS6 TRANSCRIPTION FACTOR (EUROFUNG)"/>
    <property type="match status" value="1"/>
</dbReference>
<feature type="compositionally biased region" description="Pro residues" evidence="3">
    <location>
        <begin position="90"/>
        <end position="102"/>
    </location>
</feature>
<dbReference type="SMART" id="SM00066">
    <property type="entry name" value="GAL4"/>
    <property type="match status" value="1"/>
</dbReference>
<dbReference type="AlphaFoldDB" id="A0A4T0VJ30"/>
<evidence type="ECO:0000256" key="3">
    <source>
        <dbReference type="SAM" id="MobiDB-lite"/>
    </source>
</evidence>
<comment type="subcellular location">
    <subcellularLocation>
        <location evidence="1">Nucleus</location>
    </subcellularLocation>
</comment>
<feature type="domain" description="Zn(2)-C6 fungal-type" evidence="4">
    <location>
        <begin position="13"/>
        <end position="42"/>
    </location>
</feature>
<feature type="region of interest" description="Disordered" evidence="3">
    <location>
        <begin position="70"/>
        <end position="103"/>
    </location>
</feature>
<dbReference type="EMBL" id="MWPZ01000008">
    <property type="protein sequence ID" value="TIC92300.1"/>
    <property type="molecule type" value="Genomic_DNA"/>
</dbReference>
<dbReference type="Proteomes" id="UP000305883">
    <property type="component" value="Unassembled WGS sequence"/>
</dbReference>
<feature type="compositionally biased region" description="Basic and acidic residues" evidence="3">
    <location>
        <begin position="507"/>
        <end position="517"/>
    </location>
</feature>
<organism evidence="5 6">
    <name type="scientific">Colletotrichum higginsianum</name>
    <dbReference type="NCBI Taxonomy" id="80884"/>
    <lineage>
        <taxon>Eukaryota</taxon>
        <taxon>Fungi</taxon>
        <taxon>Dikarya</taxon>
        <taxon>Ascomycota</taxon>
        <taxon>Pezizomycotina</taxon>
        <taxon>Sordariomycetes</taxon>
        <taxon>Hypocreomycetidae</taxon>
        <taxon>Glomerellales</taxon>
        <taxon>Glomerellaceae</taxon>
        <taxon>Colletotrichum</taxon>
        <taxon>Colletotrichum destructivum species complex</taxon>
    </lineage>
</organism>
<dbReference type="InterPro" id="IPR036864">
    <property type="entry name" value="Zn2-C6_fun-type_DNA-bd_sf"/>
</dbReference>
<dbReference type="Pfam" id="PF00172">
    <property type="entry name" value="Zn_clus"/>
    <property type="match status" value="1"/>
</dbReference>
<dbReference type="SUPFAM" id="SSF57701">
    <property type="entry name" value="Zn2/Cys6 DNA-binding domain"/>
    <property type="match status" value="1"/>
</dbReference>
<dbReference type="GO" id="GO:0008270">
    <property type="term" value="F:zinc ion binding"/>
    <property type="evidence" value="ECO:0007669"/>
    <property type="project" value="InterPro"/>
</dbReference>
<sequence length="542" mass="59690">MASQEVRRRSRKGCGTCRTARIKCDETRPYCTQCGRRGVACSGYQVQLKWVEISDIDPDPRRPVKSIIKPRSSLTVGPSRTSAGCRKTTGPPPSIPRNPSPGPRLHSSSDVYIFTHWAESLPDLVYPNPDEYASIRGPYLAFVLRNNSVLLPAVLAAGASHLHTLGIATPTDVLERKQKALASMVACVKQSALSFAHKTLPVYLTEEAIAATSALVGLEVMQGSPTSSIVPLLRGMKAQLEERRRAIQGKGGVFHVDQPTPMLAINTKMMAYIDALCCVPCARKPVFDHRFWRDFVVPHCHVSFDGGPDIVFGYSTHILPLIGDSASLVSDLINKRVTPEEFVQSRRRLLEALDFCRRDLPPVRHQPGCAEHLVASAGSLQIRDSNACLAAALAHGLATQVFLLRADENDPSTLRTERPFKHPSALAEQLSSTIAAVPIATHAATMMIWPLFVLGCESAATSARRCLVEGCLESMLAKHTMLNISVALELLRTRIWKDGRRERKPSHEESCLLHEEDPPSPPQSQSDWVRLCWREKLELCSA</sequence>
<proteinExistence type="predicted"/>